<dbReference type="PANTHER" id="PTHR24421:SF62">
    <property type="entry name" value="SENSORY TRANSDUCTION HISTIDINE KINASE"/>
    <property type="match status" value="1"/>
</dbReference>
<evidence type="ECO:0000256" key="3">
    <source>
        <dbReference type="ARBA" id="ARBA00023012"/>
    </source>
</evidence>
<dbReference type="CDD" id="cd16917">
    <property type="entry name" value="HATPase_UhpB-NarQ-NarX-like"/>
    <property type="match status" value="1"/>
</dbReference>
<proteinExistence type="predicted"/>
<dbReference type="InterPro" id="IPR050482">
    <property type="entry name" value="Sensor_HK_TwoCompSys"/>
</dbReference>
<dbReference type="RefSeq" id="WP_152893440.1">
    <property type="nucleotide sequence ID" value="NZ_VJZD01000175.1"/>
</dbReference>
<dbReference type="GO" id="GO:0046983">
    <property type="term" value="F:protein dimerization activity"/>
    <property type="evidence" value="ECO:0007669"/>
    <property type="project" value="InterPro"/>
</dbReference>
<dbReference type="GO" id="GO:0000155">
    <property type="term" value="F:phosphorelay sensor kinase activity"/>
    <property type="evidence" value="ECO:0007669"/>
    <property type="project" value="InterPro"/>
</dbReference>
<dbReference type="AlphaFoldDB" id="A0A5N8VKI4"/>
<feature type="transmembrane region" description="Helical" evidence="4">
    <location>
        <begin position="61"/>
        <end position="77"/>
    </location>
</feature>
<gene>
    <name evidence="6" type="ORF">FNH09_32235</name>
</gene>
<dbReference type="SMART" id="SM00387">
    <property type="entry name" value="HATPase_c"/>
    <property type="match status" value="1"/>
</dbReference>
<keyword evidence="2 6" id="KW-0418">Kinase</keyword>
<feature type="transmembrane region" description="Helical" evidence="4">
    <location>
        <begin position="28"/>
        <end position="49"/>
    </location>
</feature>
<protein>
    <submittedName>
        <fullName evidence="6">Sensor histidine kinase</fullName>
    </submittedName>
</protein>
<dbReference type="InterPro" id="IPR036890">
    <property type="entry name" value="HATPase_C_sf"/>
</dbReference>
<evidence type="ECO:0000256" key="4">
    <source>
        <dbReference type="SAM" id="Phobius"/>
    </source>
</evidence>
<dbReference type="OrthoDB" id="227596at2"/>
<reference evidence="6 7" key="1">
    <citation type="submission" date="2019-07" db="EMBL/GenBank/DDBJ databases">
        <title>New species of Amycolatopsis and Streptomyces.</title>
        <authorList>
            <person name="Duangmal K."/>
            <person name="Teo W.F.A."/>
            <person name="Lipun K."/>
        </authorList>
    </citation>
    <scope>NUCLEOTIDE SEQUENCE [LARGE SCALE GENOMIC DNA]</scope>
    <source>
        <strain evidence="6 7">NBRC 109810</strain>
    </source>
</reference>
<dbReference type="InterPro" id="IPR003594">
    <property type="entry name" value="HATPase_dom"/>
</dbReference>
<feature type="transmembrane region" description="Helical" evidence="4">
    <location>
        <begin position="97"/>
        <end position="115"/>
    </location>
</feature>
<sequence>MQAAFVLLLAGSIGRLLTYDGPDGHTGWSLALFLVFGVLHLSGPIWAPAPCHGERPSIRHLIRLGMLLAVWLVLLALEPSATWCTMPLLFTGVHRLPVPLALPLASVLTLLVIVSELRVASGLFNPNLVIAPIALGTVVTAVLLHSRRLADRQRLLIDDLVRARGELAANERRTGALEERQRLSAEIHDILAQSLSSQQMLLQAAERQWHIAPDTAHEHVRGAAASAGRALAEVRRFVRDLAPLDLDGNTLVHAMRALAEQPAMPGTDGEPASGPAVEFRLDGTPGNLPEAVETALLRVSQGALANVREHSGATRAVITLTCSKDSVCVDIADNGRGFEPGRIPHRREARTRGHGLPLMESRARRAGGTLRVESAHGEGTVVTMSVVLGAHDGAAARSTLPAEETS</sequence>
<keyword evidence="7" id="KW-1185">Reference proteome</keyword>
<dbReference type="Proteomes" id="UP000325849">
    <property type="component" value="Unassembled WGS sequence"/>
</dbReference>
<keyword evidence="4" id="KW-0472">Membrane</keyword>
<dbReference type="Gene3D" id="3.30.565.10">
    <property type="entry name" value="Histidine kinase-like ATPase, C-terminal domain"/>
    <property type="match status" value="1"/>
</dbReference>
<evidence type="ECO:0000256" key="1">
    <source>
        <dbReference type="ARBA" id="ARBA00022679"/>
    </source>
</evidence>
<accession>A0A5N8VKI4</accession>
<dbReference type="Pfam" id="PF02518">
    <property type="entry name" value="HATPase_c"/>
    <property type="match status" value="1"/>
</dbReference>
<dbReference type="PANTHER" id="PTHR24421">
    <property type="entry name" value="NITRATE/NITRITE SENSOR PROTEIN NARX-RELATED"/>
    <property type="match status" value="1"/>
</dbReference>
<dbReference type="EMBL" id="VJZD01000175">
    <property type="protein sequence ID" value="MPY35731.1"/>
    <property type="molecule type" value="Genomic_DNA"/>
</dbReference>
<evidence type="ECO:0000259" key="5">
    <source>
        <dbReference type="SMART" id="SM00387"/>
    </source>
</evidence>
<keyword evidence="1" id="KW-0808">Transferase</keyword>
<keyword evidence="4" id="KW-1133">Transmembrane helix</keyword>
<feature type="transmembrane region" description="Helical" evidence="4">
    <location>
        <begin position="127"/>
        <end position="146"/>
    </location>
</feature>
<feature type="domain" description="Histidine kinase/HSP90-like ATPase" evidence="5">
    <location>
        <begin position="291"/>
        <end position="390"/>
    </location>
</feature>
<comment type="caution">
    <text evidence="6">The sequence shown here is derived from an EMBL/GenBank/DDBJ whole genome shotgun (WGS) entry which is preliminary data.</text>
</comment>
<evidence type="ECO:0000313" key="7">
    <source>
        <dbReference type="Proteomes" id="UP000325849"/>
    </source>
</evidence>
<dbReference type="SUPFAM" id="SSF55874">
    <property type="entry name" value="ATPase domain of HSP90 chaperone/DNA topoisomerase II/histidine kinase"/>
    <property type="match status" value="1"/>
</dbReference>
<keyword evidence="3" id="KW-0902">Two-component regulatory system</keyword>
<dbReference type="GO" id="GO:0016020">
    <property type="term" value="C:membrane"/>
    <property type="evidence" value="ECO:0007669"/>
    <property type="project" value="InterPro"/>
</dbReference>
<dbReference type="Pfam" id="PF07730">
    <property type="entry name" value="HisKA_3"/>
    <property type="match status" value="1"/>
</dbReference>
<evidence type="ECO:0000256" key="2">
    <source>
        <dbReference type="ARBA" id="ARBA00022777"/>
    </source>
</evidence>
<dbReference type="PIRSF" id="PIRSF037434">
    <property type="entry name" value="STHK_ChrS"/>
    <property type="match status" value="1"/>
</dbReference>
<organism evidence="6 7">
    <name type="scientific">Streptomyces adustus</name>
    <dbReference type="NCBI Taxonomy" id="1609272"/>
    <lineage>
        <taxon>Bacteria</taxon>
        <taxon>Bacillati</taxon>
        <taxon>Actinomycetota</taxon>
        <taxon>Actinomycetes</taxon>
        <taxon>Kitasatosporales</taxon>
        <taxon>Streptomycetaceae</taxon>
        <taxon>Streptomyces</taxon>
    </lineage>
</organism>
<keyword evidence="4" id="KW-0812">Transmembrane</keyword>
<name>A0A5N8VKI4_9ACTN</name>
<dbReference type="InterPro" id="IPR017205">
    <property type="entry name" value="Sig_transdc_His_kinase_ChrS"/>
</dbReference>
<evidence type="ECO:0000313" key="6">
    <source>
        <dbReference type="EMBL" id="MPY35731.1"/>
    </source>
</evidence>
<dbReference type="InterPro" id="IPR011712">
    <property type="entry name" value="Sig_transdc_His_kin_sub3_dim/P"/>
</dbReference>
<dbReference type="Gene3D" id="1.20.5.1930">
    <property type="match status" value="1"/>
</dbReference>